<proteinExistence type="predicted"/>
<evidence type="ECO:0000313" key="2">
    <source>
        <dbReference type="EMBL" id="NCD71695.1"/>
    </source>
</evidence>
<keyword evidence="3" id="KW-1185">Reference proteome</keyword>
<comment type="caution">
    <text evidence="2">The sequence shown here is derived from an EMBL/GenBank/DDBJ whole genome shotgun (WGS) entry which is preliminary data.</text>
</comment>
<name>A0A966DUF8_9SPHI</name>
<protein>
    <recommendedName>
        <fullName evidence="1">IraD/Gp25-like domain-containing protein</fullName>
    </recommendedName>
</protein>
<feature type="domain" description="IraD/Gp25-like" evidence="1">
    <location>
        <begin position="20"/>
        <end position="107"/>
    </location>
</feature>
<dbReference type="Proteomes" id="UP000638732">
    <property type="component" value="Unassembled WGS sequence"/>
</dbReference>
<dbReference type="RefSeq" id="WP_166587678.1">
    <property type="nucleotide sequence ID" value="NZ_WWEO01000045.1"/>
</dbReference>
<dbReference type="Gene3D" id="3.10.450.40">
    <property type="match status" value="1"/>
</dbReference>
<sequence>MNIRFPFQFDNKGRTAVANQDRHIRDMIEQILFTSPGERVNRPNFGSGLMQLVFEPNRDELAATVQFLVQGALQQWLGDLIIVNNVDVQNPDSSLQVTVIYTIRASQEKNVAVFEKAI</sequence>
<dbReference type="SUPFAM" id="SSF160719">
    <property type="entry name" value="gpW/gp25-like"/>
    <property type="match status" value="1"/>
</dbReference>
<dbReference type="Pfam" id="PF04965">
    <property type="entry name" value="GPW_gp25"/>
    <property type="match status" value="1"/>
</dbReference>
<evidence type="ECO:0000259" key="1">
    <source>
        <dbReference type="Pfam" id="PF04965"/>
    </source>
</evidence>
<gene>
    <name evidence="2" type="ORF">GSY63_20180</name>
</gene>
<organism evidence="2 3">
    <name type="scientific">Mucilaginibacter agri</name>
    <dbReference type="NCBI Taxonomy" id="2695265"/>
    <lineage>
        <taxon>Bacteria</taxon>
        <taxon>Pseudomonadati</taxon>
        <taxon>Bacteroidota</taxon>
        <taxon>Sphingobacteriia</taxon>
        <taxon>Sphingobacteriales</taxon>
        <taxon>Sphingobacteriaceae</taxon>
        <taxon>Mucilaginibacter</taxon>
    </lineage>
</organism>
<accession>A0A966DUF8</accession>
<evidence type="ECO:0000313" key="3">
    <source>
        <dbReference type="Proteomes" id="UP000638732"/>
    </source>
</evidence>
<reference evidence="2" key="2">
    <citation type="submission" date="2020-10" db="EMBL/GenBank/DDBJ databases">
        <title>Mucilaginibacter sp. nov., isolated from soil.</title>
        <authorList>
            <person name="Jeon C.O."/>
        </authorList>
    </citation>
    <scope>NUCLEOTIDE SEQUENCE</scope>
    <source>
        <strain evidence="2">R11</strain>
    </source>
</reference>
<dbReference type="InterPro" id="IPR007048">
    <property type="entry name" value="IraD/Gp25-like"/>
</dbReference>
<dbReference type="EMBL" id="WWEO01000045">
    <property type="protein sequence ID" value="NCD71695.1"/>
    <property type="molecule type" value="Genomic_DNA"/>
</dbReference>
<dbReference type="AlphaFoldDB" id="A0A966DUF8"/>
<reference evidence="2" key="1">
    <citation type="submission" date="2020-01" db="EMBL/GenBank/DDBJ databases">
        <authorList>
            <person name="Seo Y.L."/>
        </authorList>
    </citation>
    <scope>NUCLEOTIDE SEQUENCE</scope>
    <source>
        <strain evidence="2">R11</strain>
    </source>
</reference>